<name>A0A316FHP7_9ACTN</name>
<organism evidence="2 3">
    <name type="scientific">Actinoplanes xinjiangensis</name>
    <dbReference type="NCBI Taxonomy" id="512350"/>
    <lineage>
        <taxon>Bacteria</taxon>
        <taxon>Bacillati</taxon>
        <taxon>Actinomycetota</taxon>
        <taxon>Actinomycetes</taxon>
        <taxon>Micromonosporales</taxon>
        <taxon>Micromonosporaceae</taxon>
        <taxon>Actinoplanes</taxon>
    </lineage>
</organism>
<evidence type="ECO:0000313" key="3">
    <source>
        <dbReference type="Proteomes" id="UP000245697"/>
    </source>
</evidence>
<reference evidence="2 3" key="1">
    <citation type="submission" date="2018-05" db="EMBL/GenBank/DDBJ databases">
        <title>Genomic Encyclopedia of Archaeal and Bacterial Type Strains, Phase II (KMG-II): from individual species to whole genera.</title>
        <authorList>
            <person name="Goeker M."/>
        </authorList>
    </citation>
    <scope>NUCLEOTIDE SEQUENCE [LARGE SCALE GENOMIC DNA]</scope>
    <source>
        <strain evidence="2 3">DSM 45184</strain>
    </source>
</reference>
<evidence type="ECO:0000256" key="1">
    <source>
        <dbReference type="SAM" id="MobiDB-lite"/>
    </source>
</evidence>
<keyword evidence="3" id="KW-1185">Reference proteome</keyword>
<dbReference type="OrthoDB" id="231241at2"/>
<protein>
    <submittedName>
        <fullName evidence="2">Uncharacterized protein</fullName>
    </submittedName>
</protein>
<dbReference type="EMBL" id="QGGR01000007">
    <property type="protein sequence ID" value="PWK47635.1"/>
    <property type="molecule type" value="Genomic_DNA"/>
</dbReference>
<dbReference type="AlphaFoldDB" id="A0A316FHP7"/>
<gene>
    <name evidence="2" type="ORF">BC793_107245</name>
</gene>
<evidence type="ECO:0000313" key="2">
    <source>
        <dbReference type="EMBL" id="PWK47635.1"/>
    </source>
</evidence>
<dbReference type="RefSeq" id="WP_109593730.1">
    <property type="nucleotide sequence ID" value="NZ_BONA01000043.1"/>
</dbReference>
<sequence length="104" mass="11518">MTGDRHVTPYRTAPHHPGPSFTTELDSAFRAARRLGLWLNTSAAAGVDEYLAQGARIYHGVSRRGPVGGDGRHNHISTRAALRTYDRPLHMLVERLYRSGTRPG</sequence>
<dbReference type="Proteomes" id="UP000245697">
    <property type="component" value="Unassembled WGS sequence"/>
</dbReference>
<feature type="region of interest" description="Disordered" evidence="1">
    <location>
        <begin position="1"/>
        <end position="21"/>
    </location>
</feature>
<accession>A0A316FHP7</accession>
<proteinExistence type="predicted"/>
<comment type="caution">
    <text evidence="2">The sequence shown here is derived from an EMBL/GenBank/DDBJ whole genome shotgun (WGS) entry which is preliminary data.</text>
</comment>